<gene>
    <name evidence="1" type="ORF">I5M27_12925</name>
</gene>
<keyword evidence="2" id="KW-1185">Reference proteome</keyword>
<dbReference type="RefSeq" id="WP_200506672.1">
    <property type="nucleotide sequence ID" value="NZ_JAEHFX010000006.1"/>
</dbReference>
<name>A0ABS1C3B6_9BACT</name>
<evidence type="ECO:0000313" key="1">
    <source>
        <dbReference type="EMBL" id="MBK0403891.1"/>
    </source>
</evidence>
<reference evidence="1 2" key="1">
    <citation type="submission" date="2020-12" db="EMBL/GenBank/DDBJ databases">
        <title>Bacterial novel species Adhaeribacter sp. BT258 isolated from soil.</title>
        <authorList>
            <person name="Jung H.-Y."/>
        </authorList>
    </citation>
    <scope>NUCLEOTIDE SEQUENCE [LARGE SCALE GENOMIC DNA]</scope>
    <source>
        <strain evidence="1 2">BT258</strain>
    </source>
</reference>
<dbReference type="EMBL" id="JAEHFX010000006">
    <property type="protein sequence ID" value="MBK0403891.1"/>
    <property type="molecule type" value="Genomic_DNA"/>
</dbReference>
<organism evidence="1 2">
    <name type="scientific">Adhaeribacter terrigena</name>
    <dbReference type="NCBI Taxonomy" id="2793070"/>
    <lineage>
        <taxon>Bacteria</taxon>
        <taxon>Pseudomonadati</taxon>
        <taxon>Bacteroidota</taxon>
        <taxon>Cytophagia</taxon>
        <taxon>Cytophagales</taxon>
        <taxon>Hymenobacteraceae</taxon>
        <taxon>Adhaeribacter</taxon>
    </lineage>
</organism>
<evidence type="ECO:0000313" key="2">
    <source>
        <dbReference type="Proteomes" id="UP000644147"/>
    </source>
</evidence>
<dbReference type="Proteomes" id="UP000644147">
    <property type="component" value="Unassembled WGS sequence"/>
</dbReference>
<comment type="caution">
    <text evidence="1">The sequence shown here is derived from an EMBL/GenBank/DDBJ whole genome shotgun (WGS) entry which is preliminary data.</text>
</comment>
<accession>A0ABS1C3B6</accession>
<proteinExistence type="predicted"/>
<protein>
    <submittedName>
        <fullName evidence="1">Uncharacterized protein</fullName>
    </submittedName>
</protein>
<sequence>MKHNSNQAAVTARPTLPSITDPELISFAVAADHAKLAGIISDEEHLDYLNALLVCRSPYSGFIGFEGNIREINLKILSNVPADDTHAPFKFSVLHETVDVRPIFECIENCNTAGIVAMLDTVMYDLIKTSNPDDFTDSFKENLWLLRELRNAFMESTGGEVMDSWRRCSKMAKQAAENRLQSDWRWLENRLNTYKL</sequence>